<dbReference type="PANTHER" id="PTHR10938:SF0">
    <property type="entry name" value="TRANSLATION INITIATION FACTOR IF-3, MITOCHONDRIAL"/>
    <property type="match status" value="1"/>
</dbReference>
<proteinExistence type="predicted"/>
<sequence>MDVQCRYASGATTTKDLEPKSKEKERLDKAKSKRAEPPPILLMDEREAISVISLEDAGKLAKKRGLYLVESVDHGMKSGKQVYKLVSKSQFYGDDWKTKKEGTDPQGKKPKEEKSVLLKGKISDHDVAIKTKQILKLVEKGHTVRVSIGQVGIQNQNPEAVYKVMENLLKDEPVKILQKVVTSAQVRFQILPSKDTDAKPNAPQNTKDKVKSESVSDKP</sequence>
<dbReference type="GO" id="GO:0005739">
    <property type="term" value="C:mitochondrion"/>
    <property type="evidence" value="ECO:0007669"/>
    <property type="project" value="TreeGrafter"/>
</dbReference>
<comment type="caution">
    <text evidence="2">The sequence shown here is derived from an EMBL/GenBank/DDBJ whole genome shotgun (WGS) entry which is preliminary data.</text>
</comment>
<dbReference type="GO" id="GO:0043022">
    <property type="term" value="F:ribosome binding"/>
    <property type="evidence" value="ECO:0007669"/>
    <property type="project" value="TreeGrafter"/>
</dbReference>
<dbReference type="EMBL" id="CAJVCH010468596">
    <property type="protein sequence ID" value="CAG7820085.1"/>
    <property type="molecule type" value="Genomic_DNA"/>
</dbReference>
<reference evidence="2" key="1">
    <citation type="submission" date="2021-06" db="EMBL/GenBank/DDBJ databases">
        <authorList>
            <person name="Hodson N. C."/>
            <person name="Mongue J. A."/>
            <person name="Jaron S. K."/>
        </authorList>
    </citation>
    <scope>NUCLEOTIDE SEQUENCE</scope>
</reference>
<evidence type="ECO:0008006" key="4">
    <source>
        <dbReference type="Google" id="ProtNLM"/>
    </source>
</evidence>
<organism evidence="2 3">
    <name type="scientific">Allacma fusca</name>
    <dbReference type="NCBI Taxonomy" id="39272"/>
    <lineage>
        <taxon>Eukaryota</taxon>
        <taxon>Metazoa</taxon>
        <taxon>Ecdysozoa</taxon>
        <taxon>Arthropoda</taxon>
        <taxon>Hexapoda</taxon>
        <taxon>Collembola</taxon>
        <taxon>Symphypleona</taxon>
        <taxon>Sminthuridae</taxon>
        <taxon>Allacma</taxon>
    </lineage>
</organism>
<dbReference type="GO" id="GO:0032790">
    <property type="term" value="P:ribosome disassembly"/>
    <property type="evidence" value="ECO:0007669"/>
    <property type="project" value="TreeGrafter"/>
</dbReference>
<protein>
    <recommendedName>
        <fullName evidence="4">Translation initiation factor IF-3</fullName>
    </recommendedName>
</protein>
<evidence type="ECO:0000256" key="1">
    <source>
        <dbReference type="SAM" id="MobiDB-lite"/>
    </source>
</evidence>
<feature type="compositionally biased region" description="Basic and acidic residues" evidence="1">
    <location>
        <begin position="206"/>
        <end position="219"/>
    </location>
</feature>
<evidence type="ECO:0000313" key="3">
    <source>
        <dbReference type="Proteomes" id="UP000708208"/>
    </source>
</evidence>
<gene>
    <name evidence="2" type="ORF">AFUS01_LOCUS30493</name>
</gene>
<dbReference type="PANTHER" id="PTHR10938">
    <property type="entry name" value="TRANSLATION INITIATION FACTOR IF-3"/>
    <property type="match status" value="1"/>
</dbReference>
<feature type="region of interest" description="Disordered" evidence="1">
    <location>
        <begin position="191"/>
        <end position="219"/>
    </location>
</feature>
<name>A0A8J2KSK2_9HEXA</name>
<evidence type="ECO:0000313" key="2">
    <source>
        <dbReference type="EMBL" id="CAG7820085.1"/>
    </source>
</evidence>
<accession>A0A8J2KSK2</accession>
<dbReference type="AlphaFoldDB" id="A0A8J2KSK2"/>
<dbReference type="OrthoDB" id="21573at2759"/>
<dbReference type="Proteomes" id="UP000708208">
    <property type="component" value="Unassembled WGS sequence"/>
</dbReference>
<dbReference type="InterPro" id="IPR001288">
    <property type="entry name" value="Translation_initiation_fac_3"/>
</dbReference>
<dbReference type="GO" id="GO:0070124">
    <property type="term" value="P:mitochondrial translational initiation"/>
    <property type="evidence" value="ECO:0007669"/>
    <property type="project" value="TreeGrafter"/>
</dbReference>
<keyword evidence="3" id="KW-1185">Reference proteome</keyword>
<dbReference type="GO" id="GO:0003743">
    <property type="term" value="F:translation initiation factor activity"/>
    <property type="evidence" value="ECO:0007669"/>
    <property type="project" value="InterPro"/>
</dbReference>
<feature type="region of interest" description="Disordered" evidence="1">
    <location>
        <begin position="1"/>
        <end position="38"/>
    </location>
</feature>
<feature type="compositionally biased region" description="Basic and acidic residues" evidence="1">
    <location>
        <begin position="15"/>
        <end position="36"/>
    </location>
</feature>